<dbReference type="Pfam" id="PF13505">
    <property type="entry name" value="OMP_b-brl"/>
    <property type="match status" value="1"/>
</dbReference>
<feature type="signal peptide" evidence="2">
    <location>
        <begin position="1"/>
        <end position="29"/>
    </location>
</feature>
<dbReference type="EMBL" id="JAWIIJ010000001">
    <property type="protein sequence ID" value="MDV2077213.1"/>
    <property type="molecule type" value="Genomic_DNA"/>
</dbReference>
<dbReference type="SUPFAM" id="SSF56925">
    <property type="entry name" value="OMPA-like"/>
    <property type="match status" value="1"/>
</dbReference>
<protein>
    <submittedName>
        <fullName evidence="4">Outer membrane beta-barrel domain-containing protein</fullName>
    </submittedName>
</protein>
<evidence type="ECO:0000256" key="1">
    <source>
        <dbReference type="ARBA" id="ARBA00022729"/>
    </source>
</evidence>
<comment type="caution">
    <text evidence="4">The sequence shown here is derived from an EMBL/GenBank/DDBJ whole genome shotgun (WGS) entry which is preliminary data.</text>
</comment>
<proteinExistence type="predicted"/>
<accession>A0ABU3VSH2</accession>
<evidence type="ECO:0000256" key="2">
    <source>
        <dbReference type="SAM" id="SignalP"/>
    </source>
</evidence>
<dbReference type="NCBIfam" id="TIGR04565">
    <property type="entry name" value="OMP_myx_plus"/>
    <property type="match status" value="1"/>
</dbReference>
<keyword evidence="1 2" id="KW-0732">Signal</keyword>
<keyword evidence="5" id="KW-1185">Reference proteome</keyword>
<evidence type="ECO:0000313" key="4">
    <source>
        <dbReference type="EMBL" id="MDV2077213.1"/>
    </source>
</evidence>
<dbReference type="InterPro" id="IPR011250">
    <property type="entry name" value="OMP/PagP_B-barrel"/>
</dbReference>
<dbReference type="InterPro" id="IPR030820">
    <property type="entry name" value="OMP_myx_plus_Proteobacteria"/>
</dbReference>
<dbReference type="Gene3D" id="2.40.160.20">
    <property type="match status" value="1"/>
</dbReference>
<name>A0ABU3VSH2_9GAMM</name>
<sequence>METRTQHLFLTLSRRVWLPLLLCAAPAWAAEETTLIEPDVRPVAVDEALIDTENFEVGAFTGVLNIEDFGSSFVYGARLGYNLSESLFVESNIGFAEGGETSFEQLAGDVELLTDSEREYVYYNLNFGYRLLPGEAFFGPDHAFNTNVYLVAGAGATDFAGDNRFTTNVGFGYQVLFTDSLAVELGVREHMYKIDVLGDEKTAFNTEVRCGLSVFF</sequence>
<dbReference type="RefSeq" id="WP_316972208.1">
    <property type="nucleotide sequence ID" value="NZ_JAWIIJ010000001.1"/>
</dbReference>
<evidence type="ECO:0000313" key="5">
    <source>
        <dbReference type="Proteomes" id="UP001269819"/>
    </source>
</evidence>
<gene>
    <name evidence="4" type="ORF">RYS15_00890</name>
</gene>
<evidence type="ECO:0000259" key="3">
    <source>
        <dbReference type="Pfam" id="PF13505"/>
    </source>
</evidence>
<organism evidence="4 5">
    <name type="scientific">Marinobacter xestospongiae</name>
    <dbReference type="NCBI Taxonomy" id="994319"/>
    <lineage>
        <taxon>Bacteria</taxon>
        <taxon>Pseudomonadati</taxon>
        <taxon>Pseudomonadota</taxon>
        <taxon>Gammaproteobacteria</taxon>
        <taxon>Pseudomonadales</taxon>
        <taxon>Marinobacteraceae</taxon>
        <taxon>Marinobacter</taxon>
    </lineage>
</organism>
<dbReference type="Proteomes" id="UP001269819">
    <property type="component" value="Unassembled WGS sequence"/>
</dbReference>
<feature type="chain" id="PRO_5045961301" evidence="2">
    <location>
        <begin position="30"/>
        <end position="216"/>
    </location>
</feature>
<feature type="domain" description="Outer membrane protein beta-barrel" evidence="3">
    <location>
        <begin position="19"/>
        <end position="205"/>
    </location>
</feature>
<reference evidence="4 5" key="1">
    <citation type="submission" date="2023-10" db="EMBL/GenBank/DDBJ databases">
        <title>Characteristics and mechanism of a salt-tolerant marine origin heterotrophic nitrifying- aerobic denitrifying bacteria Marinobacter xestospongiae HN1.</title>
        <authorList>
            <person name="Qi R."/>
        </authorList>
    </citation>
    <scope>NUCLEOTIDE SEQUENCE [LARGE SCALE GENOMIC DNA]</scope>
    <source>
        <strain evidence="4 5">HN1</strain>
    </source>
</reference>
<dbReference type="InterPro" id="IPR027385">
    <property type="entry name" value="Beta-barrel_OMP"/>
</dbReference>